<reference evidence="13 14" key="1">
    <citation type="submission" date="2018-11" db="EMBL/GenBank/DDBJ databases">
        <title>Draft genome sequence of Ferruginibacter sp. BO-59.</title>
        <authorList>
            <person name="Im W.T."/>
        </authorList>
    </citation>
    <scope>NUCLEOTIDE SEQUENCE [LARGE SCALE GENOMIC DNA]</scope>
    <source>
        <strain evidence="13 14">BO-59</strain>
    </source>
</reference>
<evidence type="ECO:0000256" key="7">
    <source>
        <dbReference type="ARBA" id="ARBA00023049"/>
    </source>
</evidence>
<dbReference type="AlphaFoldDB" id="A0A3M9NT71"/>
<evidence type="ECO:0000256" key="6">
    <source>
        <dbReference type="ARBA" id="ARBA00022833"/>
    </source>
</evidence>
<dbReference type="SUPFAM" id="SSF55486">
    <property type="entry name" value="Metalloproteases ('zincins'), catalytic domain"/>
    <property type="match status" value="1"/>
</dbReference>
<comment type="similarity">
    <text evidence="1">Belongs to the peptidase M43B family.</text>
</comment>
<evidence type="ECO:0000313" key="13">
    <source>
        <dbReference type="EMBL" id="RNI40258.1"/>
    </source>
</evidence>
<accession>A0A3M9NT71</accession>
<dbReference type="EMBL" id="RJJR01000001">
    <property type="protein sequence ID" value="RNI40258.1"/>
    <property type="molecule type" value="Genomic_DNA"/>
</dbReference>
<dbReference type="GO" id="GO:0046872">
    <property type="term" value="F:metal ion binding"/>
    <property type="evidence" value="ECO:0007669"/>
    <property type="project" value="UniProtKB-KW"/>
</dbReference>
<evidence type="ECO:0000259" key="11">
    <source>
        <dbReference type="Pfam" id="PF07705"/>
    </source>
</evidence>
<organism evidence="13 14">
    <name type="scientific">Hanamia caeni</name>
    <dbReference type="NCBI Taxonomy" id="2294116"/>
    <lineage>
        <taxon>Bacteria</taxon>
        <taxon>Pseudomonadati</taxon>
        <taxon>Bacteroidota</taxon>
        <taxon>Chitinophagia</taxon>
        <taxon>Chitinophagales</taxon>
        <taxon>Chitinophagaceae</taxon>
        <taxon>Hanamia</taxon>
    </lineage>
</organism>
<keyword evidence="3" id="KW-0479">Metal-binding</keyword>
<dbReference type="NCBIfam" id="TIGR04183">
    <property type="entry name" value="Por_Secre_tail"/>
    <property type="match status" value="1"/>
</dbReference>
<evidence type="ECO:0000256" key="1">
    <source>
        <dbReference type="ARBA" id="ARBA00008721"/>
    </source>
</evidence>
<keyword evidence="8" id="KW-1015">Disulfide bond</keyword>
<feature type="chain" id="PRO_5018088729" evidence="9">
    <location>
        <begin position="20"/>
        <end position="1051"/>
    </location>
</feature>
<feature type="signal peptide" evidence="9">
    <location>
        <begin position="1"/>
        <end position="19"/>
    </location>
</feature>
<dbReference type="PANTHER" id="PTHR47466">
    <property type="match status" value="1"/>
</dbReference>
<keyword evidence="7" id="KW-0482">Metalloprotease</keyword>
<feature type="domain" description="Secretion system C-terminal sorting" evidence="12">
    <location>
        <begin position="975"/>
        <end position="1049"/>
    </location>
</feature>
<dbReference type="GO" id="GO:0006508">
    <property type="term" value="P:proteolysis"/>
    <property type="evidence" value="ECO:0007669"/>
    <property type="project" value="UniProtKB-KW"/>
</dbReference>
<evidence type="ECO:0000259" key="12">
    <source>
        <dbReference type="Pfam" id="PF18962"/>
    </source>
</evidence>
<dbReference type="Pfam" id="PF18962">
    <property type="entry name" value="Por_Secre_tail"/>
    <property type="match status" value="1"/>
</dbReference>
<dbReference type="Gene3D" id="3.40.390.10">
    <property type="entry name" value="Collagenase (Catalytic Domain)"/>
    <property type="match status" value="1"/>
</dbReference>
<dbReference type="Pfam" id="PF07705">
    <property type="entry name" value="CARDB"/>
    <property type="match status" value="1"/>
</dbReference>
<evidence type="ECO:0000256" key="3">
    <source>
        <dbReference type="ARBA" id="ARBA00022723"/>
    </source>
</evidence>
<keyword evidence="4 9" id="KW-0732">Signal</keyword>
<dbReference type="Gene3D" id="2.60.40.10">
    <property type="entry name" value="Immunoglobulins"/>
    <property type="match status" value="1"/>
</dbReference>
<evidence type="ECO:0000256" key="4">
    <source>
        <dbReference type="ARBA" id="ARBA00022729"/>
    </source>
</evidence>
<dbReference type="Gene3D" id="2.60.120.260">
    <property type="entry name" value="Galactose-binding domain-like"/>
    <property type="match status" value="1"/>
</dbReference>
<evidence type="ECO:0000256" key="2">
    <source>
        <dbReference type="ARBA" id="ARBA00022670"/>
    </source>
</evidence>
<keyword evidence="2" id="KW-0645">Protease</keyword>
<dbReference type="InterPro" id="IPR013783">
    <property type="entry name" value="Ig-like_fold"/>
</dbReference>
<proteinExistence type="inferred from homology"/>
<dbReference type="Pfam" id="PF05572">
    <property type="entry name" value="Peptidase_M43"/>
    <property type="match status" value="1"/>
</dbReference>
<dbReference type="GO" id="GO:0004553">
    <property type="term" value="F:hydrolase activity, hydrolyzing O-glycosyl compounds"/>
    <property type="evidence" value="ECO:0007669"/>
    <property type="project" value="UniProtKB-ARBA"/>
</dbReference>
<feature type="domain" description="Peptidase M43 pregnancy-associated plasma-A" evidence="10">
    <location>
        <begin position="179"/>
        <end position="356"/>
    </location>
</feature>
<feature type="domain" description="CARDB" evidence="11">
    <location>
        <begin position="677"/>
        <end position="759"/>
    </location>
</feature>
<evidence type="ECO:0000256" key="8">
    <source>
        <dbReference type="ARBA" id="ARBA00023157"/>
    </source>
</evidence>
<dbReference type="SUPFAM" id="SSF49899">
    <property type="entry name" value="Concanavalin A-like lectins/glucanases"/>
    <property type="match status" value="1"/>
</dbReference>
<comment type="caution">
    <text evidence="13">The sequence shown here is derived from an EMBL/GenBank/DDBJ whole genome shotgun (WGS) entry which is preliminary data.</text>
</comment>
<dbReference type="NCBIfam" id="NF038128">
    <property type="entry name" value="choice_anch_J"/>
    <property type="match status" value="1"/>
</dbReference>
<dbReference type="InterPro" id="IPR024079">
    <property type="entry name" value="MetalloPept_cat_dom_sf"/>
</dbReference>
<name>A0A3M9NT71_9BACT</name>
<dbReference type="Proteomes" id="UP000267223">
    <property type="component" value="Unassembled WGS sequence"/>
</dbReference>
<dbReference type="PANTHER" id="PTHR47466:SF1">
    <property type="entry name" value="METALLOPROTEASE MEP1 (AFU_ORTHOLOGUE AFUA_1G07730)-RELATED"/>
    <property type="match status" value="1"/>
</dbReference>
<sequence>MLRKILFINLLLFSFQLNSFSQITGPLPPVNKEQPMVRCATDQRVKMLFEKFPERKIMAERLSALPPNKGLRAPKRLQNLVYLPVVFHIVLPNPYQVTDEAVQSQIDAMNTDYAGLNPDTTKLPAAFLALRGHSNIRFVLAKRTPSGKLTNGIERVFSNTKGNPDNVLDSIKRKSLGGADAWDPNSYINIWVGNVSGGNVLGYTQIPGSGNPIDDGVFCNILGFGVSPCNVDQYNKGRTIVHELGHYFGINHIWGDDENSSNTCSGDDFRALTTDGSSYTLPASLYNPPGKGNTANDIGDTPNQSIASSGCLSGIKTDSCTPVAPGIMYENFMDYTSDDCYNMFTKKQVERMEYVLNTYEKGLLTSLGGQLPENPVNIDASPVVSVNPGGYESSGCSSVYYPDIISCEGNFVPKVLIKNNGLTTLTSITVGYILNNGTPVTKTFSVNLKSGATQVITLPSVTVAGGTNVFKFFTGKPNGASADEVPSNDTLSVTLTVPASISLPVSEGFENSTFPPKGWFIINPNNDVTWAKTTPGSNSAHSIFIDNYNGNSVGAIDDIQLPKINLANADPVIITFDLAHKNYPDNGYNDSLQVLISTDCGATFKAYFNKAGASLSTAGTSSNGYTNPAAADWKNQKIVIDGASLASQSLIIKFRNVSDYGNNIFIDNINIKQETSRDLTIVSVNPPASIECEKPVTPVATIKNVGFSPITSFKVSYQLNNGAVATTSVTGVSLAPDATMTVPLNVFTPPGGQQSIKVYTSDPVSSSGSGDESPLNDTLRKSFFVTGKINLPVTEGFESSTFPPAGWSVENTEGDITWQRTTSASKTGAASAFINNFNAASYGTTDKLVSGLVPGSADFDSIYVSFDYAYSAGNSSSQADTLMMLVTTDCGQTFTTAWKKYGTDLQTVSGYQPNFVPTANGWQNVKLNLFNDVGHNDFQVYFVFKGNKQNNLYLDNINLFGITVPARLKQQGYLIYPNPFHQQFVIRNYEVPVTLQSARIYNSIGQQVWARDYYGKAYTEMNIDFSTPPPGVYILKLFYTDKTVVQKIVKQ</sequence>
<dbReference type="GO" id="GO:0008237">
    <property type="term" value="F:metallopeptidase activity"/>
    <property type="evidence" value="ECO:0007669"/>
    <property type="project" value="UniProtKB-KW"/>
</dbReference>
<dbReference type="InterPro" id="IPR008754">
    <property type="entry name" value="Peptidase_M43"/>
</dbReference>
<dbReference type="InterPro" id="IPR011635">
    <property type="entry name" value="CARDB"/>
</dbReference>
<dbReference type="InterPro" id="IPR026444">
    <property type="entry name" value="Secre_tail"/>
</dbReference>
<dbReference type="GO" id="GO:0005975">
    <property type="term" value="P:carbohydrate metabolic process"/>
    <property type="evidence" value="ECO:0007669"/>
    <property type="project" value="UniProtKB-ARBA"/>
</dbReference>
<protein>
    <submittedName>
        <fullName evidence="13">T9SS C-terminal target domain-containing protein</fullName>
    </submittedName>
</protein>
<evidence type="ECO:0000256" key="5">
    <source>
        <dbReference type="ARBA" id="ARBA00022801"/>
    </source>
</evidence>
<keyword evidence="6" id="KW-0862">Zinc</keyword>
<gene>
    <name evidence="13" type="ORF">EFY79_02875</name>
</gene>
<keyword evidence="14" id="KW-1185">Reference proteome</keyword>
<evidence type="ECO:0000313" key="14">
    <source>
        <dbReference type="Proteomes" id="UP000267223"/>
    </source>
</evidence>
<dbReference type="InterPro" id="IPR013320">
    <property type="entry name" value="ConA-like_dom_sf"/>
</dbReference>
<evidence type="ECO:0000259" key="10">
    <source>
        <dbReference type="Pfam" id="PF05572"/>
    </source>
</evidence>
<evidence type="ECO:0000256" key="9">
    <source>
        <dbReference type="SAM" id="SignalP"/>
    </source>
</evidence>
<keyword evidence="5" id="KW-0378">Hydrolase</keyword>